<evidence type="ECO:0000313" key="2">
    <source>
        <dbReference type="EMBL" id="BAT96291.1"/>
    </source>
</evidence>
<evidence type="ECO:0000256" key="1">
    <source>
        <dbReference type="SAM" id="Phobius"/>
    </source>
</evidence>
<gene>
    <name evidence="2" type="primary">Vigan.08G320600</name>
    <name evidence="2" type="ORF">VIGAN_08320600</name>
</gene>
<dbReference type="Proteomes" id="UP000291084">
    <property type="component" value="Chromosome 8"/>
</dbReference>
<keyword evidence="1" id="KW-1133">Transmembrane helix</keyword>
<reference evidence="2 3" key="1">
    <citation type="journal article" date="2015" name="Sci. Rep.">
        <title>The power of single molecule real-time sequencing technology in the de novo assembly of a eukaryotic genome.</title>
        <authorList>
            <person name="Sakai H."/>
            <person name="Naito K."/>
            <person name="Ogiso-Tanaka E."/>
            <person name="Takahashi Y."/>
            <person name="Iseki K."/>
            <person name="Muto C."/>
            <person name="Satou K."/>
            <person name="Teruya K."/>
            <person name="Shiroma A."/>
            <person name="Shimoji M."/>
            <person name="Hirano T."/>
            <person name="Itoh T."/>
            <person name="Kaga A."/>
            <person name="Tomooka N."/>
        </authorList>
    </citation>
    <scope>NUCLEOTIDE SEQUENCE [LARGE SCALE GENOMIC DNA]</scope>
    <source>
        <strain evidence="3">cv. Shumari</strain>
    </source>
</reference>
<proteinExistence type="predicted"/>
<feature type="transmembrane region" description="Helical" evidence="1">
    <location>
        <begin position="6"/>
        <end position="25"/>
    </location>
</feature>
<sequence length="81" mass="9603">MHFIVIFHSYNMLTLPTLIYFLNLANLQLPSKDSQYALFSYCKTTCIVILQPVHSYSRNNIPNHFFLRNPQPSNWVYYLST</sequence>
<keyword evidence="1" id="KW-0812">Transmembrane</keyword>
<keyword evidence="1" id="KW-0472">Membrane</keyword>
<accession>A0A0S3STY1</accession>
<keyword evidence="3" id="KW-1185">Reference proteome</keyword>
<protein>
    <submittedName>
        <fullName evidence="2">Uncharacterized protein</fullName>
    </submittedName>
</protein>
<name>A0A0S3STY1_PHAAN</name>
<dbReference type="EMBL" id="AP015041">
    <property type="protein sequence ID" value="BAT96291.1"/>
    <property type="molecule type" value="Genomic_DNA"/>
</dbReference>
<dbReference type="AlphaFoldDB" id="A0A0S3STY1"/>
<evidence type="ECO:0000313" key="3">
    <source>
        <dbReference type="Proteomes" id="UP000291084"/>
    </source>
</evidence>
<organism evidence="2 3">
    <name type="scientific">Vigna angularis var. angularis</name>
    <dbReference type="NCBI Taxonomy" id="157739"/>
    <lineage>
        <taxon>Eukaryota</taxon>
        <taxon>Viridiplantae</taxon>
        <taxon>Streptophyta</taxon>
        <taxon>Embryophyta</taxon>
        <taxon>Tracheophyta</taxon>
        <taxon>Spermatophyta</taxon>
        <taxon>Magnoliopsida</taxon>
        <taxon>eudicotyledons</taxon>
        <taxon>Gunneridae</taxon>
        <taxon>Pentapetalae</taxon>
        <taxon>rosids</taxon>
        <taxon>fabids</taxon>
        <taxon>Fabales</taxon>
        <taxon>Fabaceae</taxon>
        <taxon>Papilionoideae</taxon>
        <taxon>50 kb inversion clade</taxon>
        <taxon>NPAAA clade</taxon>
        <taxon>indigoferoid/millettioid clade</taxon>
        <taxon>Phaseoleae</taxon>
        <taxon>Vigna</taxon>
    </lineage>
</organism>